<name>A0A9W7AL20_9STRA</name>
<feature type="region of interest" description="Disordered" evidence="1">
    <location>
        <begin position="120"/>
        <end position="140"/>
    </location>
</feature>
<dbReference type="AlphaFoldDB" id="A0A9W7AL20"/>
<feature type="region of interest" description="Disordered" evidence="1">
    <location>
        <begin position="210"/>
        <end position="241"/>
    </location>
</feature>
<sequence length="241" mass="28065">MSDNISIDLDIDEEVDAFLTDFLLAWRARTVEQKQVRQENERRMRDMIRKNRAQQGMEAKKLTIAVTFNKWKKYLTLVHIERREERRLRAEANERLAKAKLKPTKRMLVRRESVLSSRRLSNGMDNPFERSGSIRLHAGSHRGSMGKVAEMAMEAAQNRLRFEEVEIERASYKEDAKTKLGAYKVFRARQMKALSVVRTSKLRLGVAHTDPQFDNDNNRSSFPQPNLFGTKFTGIQTDHAR</sequence>
<organism evidence="2 3">
    <name type="scientific">Triparma laevis f. inornata</name>
    <dbReference type="NCBI Taxonomy" id="1714386"/>
    <lineage>
        <taxon>Eukaryota</taxon>
        <taxon>Sar</taxon>
        <taxon>Stramenopiles</taxon>
        <taxon>Ochrophyta</taxon>
        <taxon>Bolidophyceae</taxon>
        <taxon>Parmales</taxon>
        <taxon>Triparmaceae</taxon>
        <taxon>Triparma</taxon>
    </lineage>
</organism>
<comment type="caution">
    <text evidence="2">The sequence shown here is derived from an EMBL/GenBank/DDBJ whole genome shotgun (WGS) entry which is preliminary data.</text>
</comment>
<proteinExistence type="predicted"/>
<evidence type="ECO:0000313" key="2">
    <source>
        <dbReference type="EMBL" id="GMH72511.1"/>
    </source>
</evidence>
<dbReference type="EMBL" id="BLQM01000176">
    <property type="protein sequence ID" value="GMH72511.1"/>
    <property type="molecule type" value="Genomic_DNA"/>
</dbReference>
<accession>A0A9W7AL20</accession>
<protein>
    <submittedName>
        <fullName evidence="2">Uncharacterized protein</fullName>
    </submittedName>
</protein>
<evidence type="ECO:0000313" key="3">
    <source>
        <dbReference type="Proteomes" id="UP001162640"/>
    </source>
</evidence>
<reference evidence="3" key="1">
    <citation type="journal article" date="2023" name="Commun. Biol.">
        <title>Genome analysis of Parmales, the sister group of diatoms, reveals the evolutionary specialization of diatoms from phago-mixotrophs to photoautotrophs.</title>
        <authorList>
            <person name="Ban H."/>
            <person name="Sato S."/>
            <person name="Yoshikawa S."/>
            <person name="Yamada K."/>
            <person name="Nakamura Y."/>
            <person name="Ichinomiya M."/>
            <person name="Sato N."/>
            <person name="Blanc-Mathieu R."/>
            <person name="Endo H."/>
            <person name="Kuwata A."/>
            <person name="Ogata H."/>
        </authorList>
    </citation>
    <scope>NUCLEOTIDE SEQUENCE [LARGE SCALE GENOMIC DNA]</scope>
</reference>
<evidence type="ECO:0000256" key="1">
    <source>
        <dbReference type="SAM" id="MobiDB-lite"/>
    </source>
</evidence>
<dbReference type="Proteomes" id="UP001162640">
    <property type="component" value="Unassembled WGS sequence"/>
</dbReference>
<gene>
    <name evidence="2" type="ORF">TL16_g05937</name>
</gene>
<feature type="compositionally biased region" description="Polar residues" evidence="1">
    <location>
        <begin position="212"/>
        <end position="224"/>
    </location>
</feature>